<gene>
    <name evidence="3" type="ORF">Megvenef_01457</name>
</gene>
<feature type="transmembrane region" description="Helical" evidence="2">
    <location>
        <begin position="93"/>
        <end position="112"/>
    </location>
</feature>
<dbReference type="RefSeq" id="WP_322777383.1">
    <property type="nucleotide sequence ID" value="NZ_JARJFB010000147.1"/>
</dbReference>
<feature type="transmembrane region" description="Helical" evidence="2">
    <location>
        <begin position="68"/>
        <end position="87"/>
    </location>
</feature>
<evidence type="ECO:0008006" key="5">
    <source>
        <dbReference type="Google" id="ProtNLM"/>
    </source>
</evidence>
<feature type="compositionally biased region" description="Basic residues" evidence="1">
    <location>
        <begin position="404"/>
        <end position="420"/>
    </location>
</feature>
<feature type="compositionally biased region" description="Polar residues" evidence="1">
    <location>
        <begin position="12"/>
        <end position="22"/>
    </location>
</feature>
<organism evidence="3 4">
    <name type="scientific">Candidatus Megaera venefica</name>
    <dbReference type="NCBI Taxonomy" id="2055910"/>
    <lineage>
        <taxon>Bacteria</taxon>
        <taxon>Pseudomonadati</taxon>
        <taxon>Pseudomonadota</taxon>
        <taxon>Alphaproteobacteria</taxon>
        <taxon>Rickettsiales</taxon>
        <taxon>Rickettsiaceae</taxon>
        <taxon>Candidatus Megaera</taxon>
    </lineage>
</organism>
<evidence type="ECO:0000256" key="1">
    <source>
        <dbReference type="SAM" id="MobiDB-lite"/>
    </source>
</evidence>
<comment type="caution">
    <text evidence="3">The sequence shown here is derived from an EMBL/GenBank/DDBJ whole genome shotgun (WGS) entry which is preliminary data.</text>
</comment>
<name>A0ABU5NE79_9RICK</name>
<proteinExistence type="predicted"/>
<dbReference type="Proteomes" id="UP001291687">
    <property type="component" value="Unassembled WGS sequence"/>
</dbReference>
<keyword evidence="2" id="KW-1133">Transmembrane helix</keyword>
<accession>A0ABU5NE79</accession>
<keyword evidence="2" id="KW-0812">Transmembrane</keyword>
<sequence>MIEKQNEGPSEEPTNPDTTSSPVDIIKPKPKKKKSLVRLALGFVGENIKAAWSYISETHIFKILTSNAVANGLTVTFAILALAGVTATPFGPVVVGVLAGIAFTSVAIKVGTDMMQARSLRHLEKENNLLVKNRDAKEQQVNILKDDPKLANILKDQLFQPEPREGKKSVTQRLAQDTSKSKIVAKSVGKALLKQGLDIGLAIANSIATAGVALAVKIAGVVITLFSFGMEAKATVNVDTVRHDLKKQIDSERDKADTPGYNNVKDLRAQVREQRIQTMALKELISDKNYSSMSPEQIKTRFTEIKDKICVSEKAIITSRNIFVRAAKMAFSLIKDAGRGQSPYSKLNNPTKIVINKPGMEDQPLVEKNKPSARNTSKLSQIAAKLTKQVSENISAKSSSKVKTPNHHQKKHTQRSSKNR</sequence>
<evidence type="ECO:0000256" key="2">
    <source>
        <dbReference type="SAM" id="Phobius"/>
    </source>
</evidence>
<feature type="region of interest" description="Disordered" evidence="1">
    <location>
        <begin position="1"/>
        <end position="27"/>
    </location>
</feature>
<protein>
    <recommendedName>
        <fullName evidence="5">SLATT domain-containing protein</fullName>
    </recommendedName>
</protein>
<evidence type="ECO:0000313" key="4">
    <source>
        <dbReference type="Proteomes" id="UP001291687"/>
    </source>
</evidence>
<feature type="region of interest" description="Disordered" evidence="1">
    <location>
        <begin position="338"/>
        <end position="420"/>
    </location>
</feature>
<dbReference type="EMBL" id="JARJFB010000147">
    <property type="protein sequence ID" value="MEA0971478.1"/>
    <property type="molecule type" value="Genomic_DNA"/>
</dbReference>
<keyword evidence="4" id="KW-1185">Reference proteome</keyword>
<feature type="compositionally biased region" description="Polar residues" evidence="1">
    <location>
        <begin position="388"/>
        <end position="403"/>
    </location>
</feature>
<evidence type="ECO:0000313" key="3">
    <source>
        <dbReference type="EMBL" id="MEA0971478.1"/>
    </source>
</evidence>
<reference evidence="3 4" key="1">
    <citation type="submission" date="2023-03" db="EMBL/GenBank/DDBJ databases">
        <title>Host association and intracellularity evolved multiple times independently in the Rickettsiales.</title>
        <authorList>
            <person name="Castelli M."/>
            <person name="Nardi T."/>
            <person name="Gammuto L."/>
            <person name="Bellinzona G."/>
            <person name="Sabaneyeva E."/>
            <person name="Potekhin A."/>
            <person name="Serra V."/>
            <person name="Petroni G."/>
            <person name="Sassera D."/>
        </authorList>
    </citation>
    <scope>NUCLEOTIDE SEQUENCE [LARGE SCALE GENOMIC DNA]</scope>
    <source>
        <strain evidence="3 4">Sr 2-6</strain>
    </source>
</reference>
<keyword evidence="2" id="KW-0472">Membrane</keyword>
<feature type="compositionally biased region" description="Polar residues" evidence="1">
    <location>
        <begin position="342"/>
        <end position="351"/>
    </location>
</feature>